<evidence type="ECO:0000313" key="1">
    <source>
        <dbReference type="EMBL" id="GAA1984569.1"/>
    </source>
</evidence>
<gene>
    <name evidence="1" type="ORF">GCM10009838_53170</name>
</gene>
<accession>A0ABN2SD05</accession>
<dbReference type="EMBL" id="BAAAQM010000033">
    <property type="protein sequence ID" value="GAA1984569.1"/>
    <property type="molecule type" value="Genomic_DNA"/>
</dbReference>
<comment type="caution">
    <text evidence="1">The sequence shown here is derived from an EMBL/GenBank/DDBJ whole genome shotgun (WGS) entry which is preliminary data.</text>
</comment>
<evidence type="ECO:0008006" key="3">
    <source>
        <dbReference type="Google" id="ProtNLM"/>
    </source>
</evidence>
<proteinExistence type="predicted"/>
<name>A0ABN2SD05_9ACTN</name>
<organism evidence="1 2">
    <name type="scientific">Catenulispora subtropica</name>
    <dbReference type="NCBI Taxonomy" id="450798"/>
    <lineage>
        <taxon>Bacteria</taxon>
        <taxon>Bacillati</taxon>
        <taxon>Actinomycetota</taxon>
        <taxon>Actinomycetes</taxon>
        <taxon>Catenulisporales</taxon>
        <taxon>Catenulisporaceae</taxon>
        <taxon>Catenulispora</taxon>
    </lineage>
</organism>
<sequence length="266" mass="28692">MILAAVTTYYWDATTLASPELVVAQTILTGARDGDVVAAFHLLLRSGERVPVAMAVAWFQYAEAQARWGVDNPYEAAAAEVLERARWLLRFPPMPAADSGAVRDEADHASALLAMTNLAEAQDADLIADVIERSSEPEVLANAAWAAGGPLEQADAPEPRLVEAIGRRAGDRTLDPRIRAELLGALRFADCERGAEIAMRLAEESDVEMQVAAAQVLAAAHLATHRPVVERLRASWPAGTIGVGNVDLLLEDQEDQEDLENDLPRT</sequence>
<protein>
    <recommendedName>
        <fullName evidence="3">HEAT repeat domain-containing protein</fullName>
    </recommendedName>
</protein>
<dbReference type="Proteomes" id="UP001499854">
    <property type="component" value="Unassembled WGS sequence"/>
</dbReference>
<reference evidence="1 2" key="1">
    <citation type="journal article" date="2019" name="Int. J. Syst. Evol. Microbiol.">
        <title>The Global Catalogue of Microorganisms (GCM) 10K type strain sequencing project: providing services to taxonomists for standard genome sequencing and annotation.</title>
        <authorList>
            <consortium name="The Broad Institute Genomics Platform"/>
            <consortium name="The Broad Institute Genome Sequencing Center for Infectious Disease"/>
            <person name="Wu L."/>
            <person name="Ma J."/>
        </authorList>
    </citation>
    <scope>NUCLEOTIDE SEQUENCE [LARGE SCALE GENOMIC DNA]</scope>
    <source>
        <strain evidence="1 2">JCM 16013</strain>
    </source>
</reference>
<keyword evidence="2" id="KW-1185">Reference proteome</keyword>
<evidence type="ECO:0000313" key="2">
    <source>
        <dbReference type="Proteomes" id="UP001499854"/>
    </source>
</evidence>